<dbReference type="AlphaFoldDB" id="A0A285NA70"/>
<dbReference type="Pfam" id="PF00578">
    <property type="entry name" value="AhpC-TSA"/>
    <property type="match status" value="1"/>
</dbReference>
<dbReference type="PROSITE" id="PS51352">
    <property type="entry name" value="THIOREDOXIN_2"/>
    <property type="match status" value="1"/>
</dbReference>
<dbReference type="EMBL" id="OBEI01000002">
    <property type="protein sequence ID" value="SNZ06372.1"/>
    <property type="molecule type" value="Genomic_DNA"/>
</dbReference>
<dbReference type="GO" id="GO:0016491">
    <property type="term" value="F:oxidoreductase activity"/>
    <property type="evidence" value="ECO:0007669"/>
    <property type="project" value="InterPro"/>
</dbReference>
<gene>
    <name evidence="2" type="ORF">SAMN06265182_0654</name>
</gene>
<sequence>MRALIGVFMLIFSFSFGFDTFIVGKEFKDFTSIDEKGNEVKASQIVDHKPAVIIFFAIGDQPGTFKFLPNMNKLYEKYKDKVVFMAVLLSRSNPEEVKKLKKMLPLKIPVYLGYRDAIINYGIRKVDVPLILFVDRNGLITNVIARPESTAEEIYPPEKNLQKKESIEGRISQSIKIIDRYIKEIIKE</sequence>
<dbReference type="Proteomes" id="UP000219036">
    <property type="component" value="Unassembled WGS sequence"/>
</dbReference>
<feature type="domain" description="Thioredoxin" evidence="1">
    <location>
        <begin position="21"/>
        <end position="163"/>
    </location>
</feature>
<dbReference type="SUPFAM" id="SSF52833">
    <property type="entry name" value="Thioredoxin-like"/>
    <property type="match status" value="1"/>
</dbReference>
<proteinExistence type="predicted"/>
<keyword evidence="3" id="KW-1185">Reference proteome</keyword>
<dbReference type="RefSeq" id="WP_096999840.1">
    <property type="nucleotide sequence ID" value="NZ_OBEI01000002.1"/>
</dbReference>
<accession>A0A285NA70</accession>
<evidence type="ECO:0000313" key="2">
    <source>
        <dbReference type="EMBL" id="SNZ06372.1"/>
    </source>
</evidence>
<dbReference type="InterPro" id="IPR036249">
    <property type="entry name" value="Thioredoxin-like_sf"/>
</dbReference>
<name>A0A285NA70_9AQUI</name>
<dbReference type="GO" id="GO:0016209">
    <property type="term" value="F:antioxidant activity"/>
    <property type="evidence" value="ECO:0007669"/>
    <property type="project" value="InterPro"/>
</dbReference>
<evidence type="ECO:0000313" key="3">
    <source>
        <dbReference type="Proteomes" id="UP000219036"/>
    </source>
</evidence>
<reference evidence="3" key="1">
    <citation type="submission" date="2017-09" db="EMBL/GenBank/DDBJ databases">
        <authorList>
            <person name="Varghese N."/>
            <person name="Submissions S."/>
        </authorList>
    </citation>
    <scope>NUCLEOTIDE SEQUENCE [LARGE SCALE GENOMIC DNA]</scope>
    <source>
        <strain evidence="3">DSM 15103</strain>
    </source>
</reference>
<protein>
    <submittedName>
        <fullName evidence="2">AhpC/TSA family protein</fullName>
    </submittedName>
</protein>
<dbReference type="InterPro" id="IPR013766">
    <property type="entry name" value="Thioredoxin_domain"/>
</dbReference>
<evidence type="ECO:0000259" key="1">
    <source>
        <dbReference type="PROSITE" id="PS51352"/>
    </source>
</evidence>
<dbReference type="InterPro" id="IPR000866">
    <property type="entry name" value="AhpC/TSA"/>
</dbReference>
<organism evidence="2 3">
    <name type="scientific">Persephonella hydrogeniphila</name>
    <dbReference type="NCBI Taxonomy" id="198703"/>
    <lineage>
        <taxon>Bacteria</taxon>
        <taxon>Pseudomonadati</taxon>
        <taxon>Aquificota</taxon>
        <taxon>Aquificia</taxon>
        <taxon>Aquificales</taxon>
        <taxon>Hydrogenothermaceae</taxon>
        <taxon>Persephonella</taxon>
    </lineage>
</organism>
<dbReference type="OrthoDB" id="12415at2"/>
<dbReference type="Gene3D" id="3.40.30.10">
    <property type="entry name" value="Glutaredoxin"/>
    <property type="match status" value="1"/>
</dbReference>